<dbReference type="AlphaFoldDB" id="A0AAD7HPX2"/>
<feature type="coiled-coil region" evidence="1">
    <location>
        <begin position="141"/>
        <end position="168"/>
    </location>
</feature>
<dbReference type="Proteomes" id="UP001215280">
    <property type="component" value="Unassembled WGS sequence"/>
</dbReference>
<keyword evidence="1" id="KW-0175">Coiled coil</keyword>
<accession>A0AAD7HPX2</accession>
<organism evidence="2 3">
    <name type="scientific">Mycena maculata</name>
    <dbReference type="NCBI Taxonomy" id="230809"/>
    <lineage>
        <taxon>Eukaryota</taxon>
        <taxon>Fungi</taxon>
        <taxon>Dikarya</taxon>
        <taxon>Basidiomycota</taxon>
        <taxon>Agaricomycotina</taxon>
        <taxon>Agaricomycetes</taxon>
        <taxon>Agaricomycetidae</taxon>
        <taxon>Agaricales</taxon>
        <taxon>Marasmiineae</taxon>
        <taxon>Mycenaceae</taxon>
        <taxon>Mycena</taxon>
    </lineage>
</organism>
<dbReference type="EMBL" id="JARJLG010000226">
    <property type="protein sequence ID" value="KAJ7725635.1"/>
    <property type="molecule type" value="Genomic_DNA"/>
</dbReference>
<gene>
    <name evidence="2" type="ORF">DFH07DRAFT_970774</name>
</gene>
<proteinExistence type="predicted"/>
<keyword evidence="3" id="KW-1185">Reference proteome</keyword>
<reference evidence="2" key="1">
    <citation type="submission" date="2023-03" db="EMBL/GenBank/DDBJ databases">
        <title>Massive genome expansion in bonnet fungi (Mycena s.s.) driven by repeated elements and novel gene families across ecological guilds.</title>
        <authorList>
            <consortium name="Lawrence Berkeley National Laboratory"/>
            <person name="Harder C.B."/>
            <person name="Miyauchi S."/>
            <person name="Viragh M."/>
            <person name="Kuo A."/>
            <person name="Thoen E."/>
            <person name="Andreopoulos B."/>
            <person name="Lu D."/>
            <person name="Skrede I."/>
            <person name="Drula E."/>
            <person name="Henrissat B."/>
            <person name="Morin E."/>
            <person name="Kohler A."/>
            <person name="Barry K."/>
            <person name="LaButti K."/>
            <person name="Morin E."/>
            <person name="Salamov A."/>
            <person name="Lipzen A."/>
            <person name="Mereny Z."/>
            <person name="Hegedus B."/>
            <person name="Baldrian P."/>
            <person name="Stursova M."/>
            <person name="Weitz H."/>
            <person name="Taylor A."/>
            <person name="Grigoriev I.V."/>
            <person name="Nagy L.G."/>
            <person name="Martin F."/>
            <person name="Kauserud H."/>
        </authorList>
    </citation>
    <scope>NUCLEOTIDE SEQUENCE</scope>
    <source>
        <strain evidence="2">CBHHK188m</strain>
    </source>
</reference>
<evidence type="ECO:0000256" key="1">
    <source>
        <dbReference type="SAM" id="Coils"/>
    </source>
</evidence>
<comment type="caution">
    <text evidence="2">The sequence shown here is derived from an EMBL/GenBank/DDBJ whole genome shotgun (WGS) entry which is preliminary data.</text>
</comment>
<sequence>MKISKAVTAIVSVLGGPDINPEDIHWAEDLPAGRKLFEWLGSQVQLELAADGGMSDSLRAALQAISLEDEELQMLTRKGGTLATAGGQLDSVLSQFIPPWRLRAKEEYMGAEATRLETGTEVLKSRIHQTKLASQSLSQAIKAITSEIEKTDKEIHAAEDRLSELSINADSAILASVSSSLAVLDAATNTAYDHSMPEKTLMAASSTHNAITDRFRSQMRAIDVTAGRLPTPSEMQAECSRLDAALNTPRAGGKSLVADAAFNLELANLCQKLEDPETSNDALAAVLATDVEQPAHPPSIDVKAQLEHAWALDQAALLEARGAVLDEAIAAFSDTALPRLTALHDELSASDAHMREAHALVGALCEEIEDIIADARTAREPRAVGVAEHVKDAELQAGLTSLLNGLKDLRPRDAPPLVLLDQEDILNELRRVFEHGEDSRRREAAWAVDLLPTLRRLETAHAPLLDTAYAHSPMNASPPFSLPPDVQMVQADAKLKSDDLGNAVAKLQEHFVAKWAK</sequence>
<name>A0AAD7HPX2_9AGAR</name>
<evidence type="ECO:0000313" key="3">
    <source>
        <dbReference type="Proteomes" id="UP001215280"/>
    </source>
</evidence>
<evidence type="ECO:0000313" key="2">
    <source>
        <dbReference type="EMBL" id="KAJ7725635.1"/>
    </source>
</evidence>
<protein>
    <submittedName>
        <fullName evidence="2">Uncharacterized protein</fullName>
    </submittedName>
</protein>